<feature type="region of interest" description="Disordered" evidence="1">
    <location>
        <begin position="1"/>
        <end position="22"/>
    </location>
</feature>
<organism evidence="2 3">
    <name type="scientific">Thalassiosira oceanica</name>
    <name type="common">Marine diatom</name>
    <dbReference type="NCBI Taxonomy" id="159749"/>
    <lineage>
        <taxon>Eukaryota</taxon>
        <taxon>Sar</taxon>
        <taxon>Stramenopiles</taxon>
        <taxon>Ochrophyta</taxon>
        <taxon>Bacillariophyta</taxon>
        <taxon>Coscinodiscophyceae</taxon>
        <taxon>Thalassiosirophycidae</taxon>
        <taxon>Thalassiosirales</taxon>
        <taxon>Thalassiosiraceae</taxon>
        <taxon>Thalassiosira</taxon>
    </lineage>
</organism>
<feature type="compositionally biased region" description="Basic and acidic residues" evidence="1">
    <location>
        <begin position="127"/>
        <end position="147"/>
    </location>
</feature>
<sequence>MKGLRPSSQASESWEASPSSPLFRERKAPNRILFNDPGALRSFMDYWTDIRYPNTIREKSYNTELKVKMSLRQVQVRALRMNQRGSVRHFWVPLSADQTWEAGISAIEMVRIVSLTHLAKDGSNPAHGKEEQQADDHHPELAEKKNLPADNGTQKVPDGTSLIHSEGSDLDLTQLKWT</sequence>
<dbReference type="AlphaFoldDB" id="K0SET2"/>
<dbReference type="eggNOG" id="ENOG502S71X">
    <property type="taxonomic scope" value="Eukaryota"/>
</dbReference>
<gene>
    <name evidence="2" type="ORF">THAOC_15460</name>
</gene>
<feature type="region of interest" description="Disordered" evidence="1">
    <location>
        <begin position="121"/>
        <end position="167"/>
    </location>
</feature>
<dbReference type="EMBL" id="AGNL01017949">
    <property type="protein sequence ID" value="EJK63860.1"/>
    <property type="molecule type" value="Genomic_DNA"/>
</dbReference>
<proteinExistence type="predicted"/>
<evidence type="ECO:0000313" key="3">
    <source>
        <dbReference type="Proteomes" id="UP000266841"/>
    </source>
</evidence>
<evidence type="ECO:0000256" key="1">
    <source>
        <dbReference type="SAM" id="MobiDB-lite"/>
    </source>
</evidence>
<reference evidence="2 3" key="1">
    <citation type="journal article" date="2012" name="Genome Biol.">
        <title>Genome and low-iron response of an oceanic diatom adapted to chronic iron limitation.</title>
        <authorList>
            <person name="Lommer M."/>
            <person name="Specht M."/>
            <person name="Roy A.S."/>
            <person name="Kraemer L."/>
            <person name="Andreson R."/>
            <person name="Gutowska M.A."/>
            <person name="Wolf J."/>
            <person name="Bergner S.V."/>
            <person name="Schilhabel M.B."/>
            <person name="Klostermeier U.C."/>
            <person name="Beiko R.G."/>
            <person name="Rosenstiel P."/>
            <person name="Hippler M."/>
            <person name="Laroche J."/>
        </authorList>
    </citation>
    <scope>NUCLEOTIDE SEQUENCE [LARGE SCALE GENOMIC DNA]</scope>
    <source>
        <strain evidence="2 3">CCMP1005</strain>
    </source>
</reference>
<comment type="caution">
    <text evidence="2">The sequence shown here is derived from an EMBL/GenBank/DDBJ whole genome shotgun (WGS) entry which is preliminary data.</text>
</comment>
<dbReference type="Proteomes" id="UP000266841">
    <property type="component" value="Unassembled WGS sequence"/>
</dbReference>
<keyword evidence="3" id="KW-1185">Reference proteome</keyword>
<accession>K0SET2</accession>
<evidence type="ECO:0000313" key="2">
    <source>
        <dbReference type="EMBL" id="EJK63860.1"/>
    </source>
</evidence>
<protein>
    <submittedName>
        <fullName evidence="2">Uncharacterized protein</fullName>
    </submittedName>
</protein>
<feature type="compositionally biased region" description="Low complexity" evidence="1">
    <location>
        <begin position="1"/>
        <end position="21"/>
    </location>
</feature>
<name>K0SET2_THAOC</name>